<gene>
    <name evidence="1" type="ORF">ERS008524_00587</name>
</gene>
<reference evidence="1 2" key="1">
    <citation type="submission" date="2015-03" db="EMBL/GenBank/DDBJ databases">
        <authorList>
            <consortium name="Pathogen Informatics"/>
            <person name="Murphy D."/>
        </authorList>
    </citation>
    <scope>NUCLEOTIDE SEQUENCE [LARGE SCALE GENOMIC DNA]</scope>
    <source>
        <strain evidence="1 2">3400/83</strain>
    </source>
</reference>
<dbReference type="EMBL" id="CGCB01000002">
    <property type="protein sequence ID" value="CFQ87857.1"/>
    <property type="molecule type" value="Genomic_DNA"/>
</dbReference>
<dbReference type="AlphaFoldDB" id="A0AAI9EMS3"/>
<proteinExistence type="predicted"/>
<organism evidence="1 2">
    <name type="scientific">Yersinia frederiksenii</name>
    <dbReference type="NCBI Taxonomy" id="29484"/>
    <lineage>
        <taxon>Bacteria</taxon>
        <taxon>Pseudomonadati</taxon>
        <taxon>Pseudomonadota</taxon>
        <taxon>Gammaproteobacteria</taxon>
        <taxon>Enterobacterales</taxon>
        <taxon>Yersiniaceae</taxon>
        <taxon>Yersinia</taxon>
    </lineage>
</organism>
<accession>A0AAI9EMS3</accession>
<dbReference type="Proteomes" id="UP000046784">
    <property type="component" value="Unassembled WGS sequence"/>
</dbReference>
<evidence type="ECO:0000313" key="1">
    <source>
        <dbReference type="EMBL" id="CFQ87857.1"/>
    </source>
</evidence>
<name>A0AAI9EMS3_YERFR</name>
<dbReference type="RefSeq" id="WP_057642764.1">
    <property type="nucleotide sequence ID" value="NZ_CABMMF010000002.1"/>
</dbReference>
<evidence type="ECO:0000313" key="2">
    <source>
        <dbReference type="Proteomes" id="UP000046784"/>
    </source>
</evidence>
<sequence length="69" mass="7739">MEIKYELVASVGGVQLLTLGGRATGYRIKHDHLMSRYEVYGGGKLKFVRRRAQAAKLVVNMFEKAVRGN</sequence>
<comment type="caution">
    <text evidence="1">The sequence shown here is derived from an EMBL/GenBank/DDBJ whole genome shotgun (WGS) entry which is preliminary data.</text>
</comment>
<protein>
    <submittedName>
        <fullName evidence="1">Uncharacterized protein</fullName>
    </submittedName>
</protein>